<accession>A0A1Y0IEZ5</accession>
<organism evidence="1 2">
    <name type="scientific">Oleiphilus messinensis</name>
    <dbReference type="NCBI Taxonomy" id="141451"/>
    <lineage>
        <taxon>Bacteria</taxon>
        <taxon>Pseudomonadati</taxon>
        <taxon>Pseudomonadota</taxon>
        <taxon>Gammaproteobacteria</taxon>
        <taxon>Oceanospirillales</taxon>
        <taxon>Oleiphilaceae</taxon>
        <taxon>Oleiphilus</taxon>
    </lineage>
</organism>
<evidence type="ECO:0000313" key="1">
    <source>
        <dbReference type="EMBL" id="ARU57934.1"/>
    </source>
</evidence>
<dbReference type="AlphaFoldDB" id="A0A1Y0IEZ5"/>
<evidence type="ECO:0000313" key="2">
    <source>
        <dbReference type="Proteomes" id="UP000196027"/>
    </source>
</evidence>
<dbReference type="OrthoDB" id="517121at2"/>
<gene>
    <name evidence="1" type="ORF">OLMES_3914</name>
</gene>
<dbReference type="Proteomes" id="UP000196027">
    <property type="component" value="Chromosome"/>
</dbReference>
<dbReference type="KEGG" id="ome:OLMES_3914"/>
<sequence>MLEMTANSSRKTKRPGTLIAETLITETLRPTALVLAIAALFSQSLSANPQDTPQYAIGGSIGTSGLGISVSGKTPWSFVQDDQVQWRGALAGMSIDDIDDLEINNTEYKDADFASYNLQSGLDWYPFQGWAEEVFFSSGLLLNKTDISGFADMDKTFKVGNKEVRKGDITSLELDIEDKGVMPYISVGWGNKLTHERGFDFHAELGLAVAFQSPDVKFTAVDPNNFLSAADLAREKDDIEDDLQGLRGFINATVSYHF</sequence>
<protein>
    <submittedName>
        <fullName evidence="1">Outer membrane protein</fullName>
    </submittedName>
</protein>
<reference evidence="1 2" key="1">
    <citation type="submission" date="2017-05" db="EMBL/GenBank/DDBJ databases">
        <title>Genomic insights into alkan degradation activity of Oleiphilus messinensis.</title>
        <authorList>
            <person name="Kozyavkin S.A."/>
            <person name="Slesarev A.I."/>
            <person name="Golyshin P.N."/>
            <person name="Korzhenkov A."/>
            <person name="Golyshina O.N."/>
            <person name="Toshchakov S.V."/>
        </authorList>
    </citation>
    <scope>NUCLEOTIDE SEQUENCE [LARGE SCALE GENOMIC DNA]</scope>
    <source>
        <strain evidence="1 2">ME102</strain>
    </source>
</reference>
<dbReference type="RefSeq" id="WP_087462776.1">
    <property type="nucleotide sequence ID" value="NZ_CP021425.1"/>
</dbReference>
<dbReference type="Gene3D" id="2.40.160.170">
    <property type="match status" value="1"/>
</dbReference>
<dbReference type="EMBL" id="CP021425">
    <property type="protein sequence ID" value="ARU57934.1"/>
    <property type="molecule type" value="Genomic_DNA"/>
</dbReference>
<name>A0A1Y0IEZ5_9GAMM</name>
<keyword evidence="2" id="KW-1185">Reference proteome</keyword>
<proteinExistence type="predicted"/>